<gene>
    <name evidence="3" type="ORF">P280DRAFT_473608</name>
</gene>
<dbReference type="PANTHER" id="PTHR24320">
    <property type="entry name" value="RETINOL DEHYDROGENASE"/>
    <property type="match status" value="1"/>
</dbReference>
<name>A0A6A6RKH8_9PLEO</name>
<organism evidence="3 4">
    <name type="scientific">Massarina eburnea CBS 473.64</name>
    <dbReference type="NCBI Taxonomy" id="1395130"/>
    <lineage>
        <taxon>Eukaryota</taxon>
        <taxon>Fungi</taxon>
        <taxon>Dikarya</taxon>
        <taxon>Ascomycota</taxon>
        <taxon>Pezizomycotina</taxon>
        <taxon>Dothideomycetes</taxon>
        <taxon>Pleosporomycetidae</taxon>
        <taxon>Pleosporales</taxon>
        <taxon>Massarineae</taxon>
        <taxon>Massarinaceae</taxon>
        <taxon>Massarina</taxon>
    </lineage>
</organism>
<evidence type="ECO:0000256" key="1">
    <source>
        <dbReference type="ARBA" id="ARBA00006484"/>
    </source>
</evidence>
<protein>
    <submittedName>
        <fullName evidence="3">Retinol dehydrogenase 12</fullName>
    </submittedName>
</protein>
<dbReference type="InterPro" id="IPR002347">
    <property type="entry name" value="SDR_fam"/>
</dbReference>
<keyword evidence="2" id="KW-0560">Oxidoreductase</keyword>
<dbReference type="Proteomes" id="UP000799753">
    <property type="component" value="Unassembled WGS sequence"/>
</dbReference>
<comment type="similarity">
    <text evidence="1">Belongs to the short-chain dehydrogenases/reductases (SDR) family.</text>
</comment>
<accession>A0A6A6RKH8</accession>
<evidence type="ECO:0000313" key="4">
    <source>
        <dbReference type="Proteomes" id="UP000799753"/>
    </source>
</evidence>
<reference evidence="3" key="1">
    <citation type="journal article" date="2020" name="Stud. Mycol.">
        <title>101 Dothideomycetes genomes: a test case for predicting lifestyles and emergence of pathogens.</title>
        <authorList>
            <person name="Haridas S."/>
            <person name="Albert R."/>
            <person name="Binder M."/>
            <person name="Bloem J."/>
            <person name="Labutti K."/>
            <person name="Salamov A."/>
            <person name="Andreopoulos B."/>
            <person name="Baker S."/>
            <person name="Barry K."/>
            <person name="Bills G."/>
            <person name="Bluhm B."/>
            <person name="Cannon C."/>
            <person name="Castanera R."/>
            <person name="Culley D."/>
            <person name="Daum C."/>
            <person name="Ezra D."/>
            <person name="Gonzalez J."/>
            <person name="Henrissat B."/>
            <person name="Kuo A."/>
            <person name="Liang C."/>
            <person name="Lipzen A."/>
            <person name="Lutzoni F."/>
            <person name="Magnuson J."/>
            <person name="Mondo S."/>
            <person name="Nolan M."/>
            <person name="Ohm R."/>
            <person name="Pangilinan J."/>
            <person name="Park H.-J."/>
            <person name="Ramirez L."/>
            <person name="Alfaro M."/>
            <person name="Sun H."/>
            <person name="Tritt A."/>
            <person name="Yoshinaga Y."/>
            <person name="Zwiers L.-H."/>
            <person name="Turgeon B."/>
            <person name="Goodwin S."/>
            <person name="Spatafora J."/>
            <person name="Crous P."/>
            <person name="Grigoriev I."/>
        </authorList>
    </citation>
    <scope>NUCLEOTIDE SEQUENCE</scope>
    <source>
        <strain evidence="3">CBS 473.64</strain>
    </source>
</reference>
<evidence type="ECO:0000313" key="3">
    <source>
        <dbReference type="EMBL" id="KAF2635675.1"/>
    </source>
</evidence>
<dbReference type="PANTHER" id="PTHR24320:SF283">
    <property type="entry name" value="RETINOL DEHYDROGENASE 11"/>
    <property type="match status" value="1"/>
</dbReference>
<proteinExistence type="inferred from homology"/>
<sequence>MTSNPSFDKETGALQVAETYASQCANKIVLVTGVSIGGLGEATARALAHGGASTVIITGRNDAKLAEARNAIASDYPKSTIRPLKLDLSSFASIKKAAQEILSDEKIPHLDILIHNAGGHALENKRLETSNGIEVHFGGNHIGPFYLTNLLLPKLRVAAEKNAPGATRIVILTSLGMIASPVRFTDYQYERHSTDVPDDEKPVGWPVLSRMFGGATPDPPFYLHDIAYGASKTANCLHAVQLNRLFNREGIRAFSVSPGFAHSTGVKNAMPRFSEDIVANFGFLKSIDQGASTTLVAALDPVLDPEEVVVLHDCQKAGPEVPAYATDRDAAERLWKLSEEIVAERSGM</sequence>
<dbReference type="AlphaFoldDB" id="A0A6A6RKH8"/>
<dbReference type="Gene3D" id="3.40.50.720">
    <property type="entry name" value="NAD(P)-binding Rossmann-like Domain"/>
    <property type="match status" value="1"/>
</dbReference>
<dbReference type="OrthoDB" id="191139at2759"/>
<dbReference type="GO" id="GO:0016491">
    <property type="term" value="F:oxidoreductase activity"/>
    <property type="evidence" value="ECO:0007669"/>
    <property type="project" value="UniProtKB-KW"/>
</dbReference>
<dbReference type="SUPFAM" id="SSF51735">
    <property type="entry name" value="NAD(P)-binding Rossmann-fold domains"/>
    <property type="match status" value="1"/>
</dbReference>
<evidence type="ECO:0000256" key="2">
    <source>
        <dbReference type="ARBA" id="ARBA00023002"/>
    </source>
</evidence>
<dbReference type="Pfam" id="PF00106">
    <property type="entry name" value="adh_short"/>
    <property type="match status" value="1"/>
</dbReference>
<dbReference type="EMBL" id="MU006804">
    <property type="protein sequence ID" value="KAF2635675.1"/>
    <property type="molecule type" value="Genomic_DNA"/>
</dbReference>
<dbReference type="InterPro" id="IPR036291">
    <property type="entry name" value="NAD(P)-bd_dom_sf"/>
</dbReference>
<keyword evidence="4" id="KW-1185">Reference proteome</keyword>